<name>A0ABW3A167_9ACTN</name>
<reference evidence="2" key="1">
    <citation type="journal article" date="2019" name="Int. J. Syst. Evol. Microbiol.">
        <title>The Global Catalogue of Microorganisms (GCM) 10K type strain sequencing project: providing services to taxonomists for standard genome sequencing and annotation.</title>
        <authorList>
            <consortium name="The Broad Institute Genomics Platform"/>
            <consortium name="The Broad Institute Genome Sequencing Center for Infectious Disease"/>
            <person name="Wu L."/>
            <person name="Ma J."/>
        </authorList>
    </citation>
    <scope>NUCLEOTIDE SEQUENCE [LARGE SCALE GENOMIC DNA]</scope>
    <source>
        <strain evidence="2">JCM 32148</strain>
    </source>
</reference>
<evidence type="ECO:0000313" key="1">
    <source>
        <dbReference type="EMBL" id="MFD0784680.1"/>
    </source>
</evidence>
<dbReference type="Proteomes" id="UP001597053">
    <property type="component" value="Unassembled WGS sequence"/>
</dbReference>
<organism evidence="1 2">
    <name type="scientific">Micromonospora azadirachtae</name>
    <dbReference type="NCBI Taxonomy" id="1970735"/>
    <lineage>
        <taxon>Bacteria</taxon>
        <taxon>Bacillati</taxon>
        <taxon>Actinomycetota</taxon>
        <taxon>Actinomycetes</taxon>
        <taxon>Micromonosporales</taxon>
        <taxon>Micromonosporaceae</taxon>
        <taxon>Micromonospora</taxon>
    </lineage>
</organism>
<gene>
    <name evidence="1" type="ORF">ACFQZ8_12265</name>
</gene>
<proteinExistence type="predicted"/>
<keyword evidence="2" id="KW-1185">Reference proteome</keyword>
<sequence length="132" mass="14614">MSSGWDDYLDLRKRLPEYFADPADAAIRILDDVAQVTAAEQAKAAALRARGLPPEWSRVGVVYQDEYLTLVRDPVRFPGGGLGTYIRKMPSGGADGVVLLPVLDRTIVLVEHFRHATRRWHLEAPRGFGEAG</sequence>
<comment type="caution">
    <text evidence="1">The sequence shown here is derived from an EMBL/GenBank/DDBJ whole genome shotgun (WGS) entry which is preliminary data.</text>
</comment>
<dbReference type="InterPro" id="IPR015797">
    <property type="entry name" value="NUDIX_hydrolase-like_dom_sf"/>
</dbReference>
<dbReference type="Gene3D" id="3.90.79.10">
    <property type="entry name" value="Nucleoside Triphosphate Pyrophosphohydrolase"/>
    <property type="match status" value="1"/>
</dbReference>
<evidence type="ECO:0000313" key="2">
    <source>
        <dbReference type="Proteomes" id="UP001597053"/>
    </source>
</evidence>
<protein>
    <submittedName>
        <fullName evidence="1">Uncharacterized protein</fullName>
    </submittedName>
</protein>
<feature type="non-terminal residue" evidence="1">
    <location>
        <position position="132"/>
    </location>
</feature>
<dbReference type="SUPFAM" id="SSF55811">
    <property type="entry name" value="Nudix"/>
    <property type="match status" value="1"/>
</dbReference>
<accession>A0ABW3A167</accession>
<dbReference type="EMBL" id="JBHTHM010000504">
    <property type="protein sequence ID" value="MFD0784680.1"/>
    <property type="molecule type" value="Genomic_DNA"/>
</dbReference>